<proteinExistence type="predicted"/>
<dbReference type="GO" id="GO:0016987">
    <property type="term" value="F:sigma factor activity"/>
    <property type="evidence" value="ECO:0007669"/>
    <property type="project" value="InterPro"/>
</dbReference>
<dbReference type="AlphaFoldDB" id="A0A5C8VAK8"/>
<sequence>MMDTVYRSLLTYAYNIIGSYADAHDVVQDVIEKYIGLDKSKVENEVNYLIKSVINHSINFKNRSKKFSKYGVWLPEPVTTESADTPLIKEQVANYSLLVLFEGLNPKERAVFILKEGFDYKHSEIAQVLEISVENSRQLFVRAKKKLKNQNFKKELPSKGNLSPYIDALMNADTNKLESLFTDDIRLMADGGDTIKVVTRITDGKQHTAELLQYVYAMFLDGKEYTVTTVNHQPAIWFKTNNRIMSCMIFNFDENQKVNTIYSMVAPEKLKNMEYGKMMGQGKDLTNLLKQFGQNLN</sequence>
<evidence type="ECO:0000313" key="3">
    <source>
        <dbReference type="Proteomes" id="UP000321456"/>
    </source>
</evidence>
<dbReference type="SUPFAM" id="SSF88659">
    <property type="entry name" value="Sigma3 and sigma4 domains of RNA polymerase sigma factors"/>
    <property type="match status" value="1"/>
</dbReference>
<dbReference type="Gene3D" id="1.10.10.10">
    <property type="entry name" value="Winged helix-like DNA-binding domain superfamily/Winged helix DNA-binding domain"/>
    <property type="match status" value="1"/>
</dbReference>
<accession>A0A5C8VAK8</accession>
<dbReference type="InterPro" id="IPR014284">
    <property type="entry name" value="RNA_pol_sigma-70_dom"/>
</dbReference>
<dbReference type="InterPro" id="IPR013249">
    <property type="entry name" value="RNA_pol_sigma70_r4_t2"/>
</dbReference>
<dbReference type="PANTHER" id="PTHR30173:SF36">
    <property type="entry name" value="ECF RNA POLYMERASE SIGMA FACTOR SIGJ"/>
    <property type="match status" value="1"/>
</dbReference>
<dbReference type="InterPro" id="IPR013325">
    <property type="entry name" value="RNA_pol_sigma_r2"/>
</dbReference>
<comment type="caution">
    <text evidence="2">The sequence shown here is derived from an EMBL/GenBank/DDBJ whole genome shotgun (WGS) entry which is preliminary data.</text>
</comment>
<protein>
    <submittedName>
        <fullName evidence="2">Sigma-70 family RNA polymerase sigma factor</fullName>
    </submittedName>
</protein>
<reference evidence="2 3" key="1">
    <citation type="submission" date="2019-08" db="EMBL/GenBank/DDBJ databases">
        <title>Professor.</title>
        <authorList>
            <person name="Park J.S."/>
        </authorList>
    </citation>
    <scope>NUCLEOTIDE SEQUENCE [LARGE SCALE GENOMIC DNA]</scope>
    <source>
        <strain evidence="2 3">176CP5-101</strain>
    </source>
</reference>
<evidence type="ECO:0000259" key="1">
    <source>
        <dbReference type="Pfam" id="PF08281"/>
    </source>
</evidence>
<dbReference type="RefSeq" id="WP_147742171.1">
    <property type="nucleotide sequence ID" value="NZ_VRUR01000001.1"/>
</dbReference>
<dbReference type="InterPro" id="IPR052704">
    <property type="entry name" value="ECF_Sigma-70_Domain"/>
</dbReference>
<dbReference type="GO" id="GO:0003677">
    <property type="term" value="F:DNA binding"/>
    <property type="evidence" value="ECO:0007669"/>
    <property type="project" value="InterPro"/>
</dbReference>
<dbReference type="InterPro" id="IPR032710">
    <property type="entry name" value="NTF2-like_dom_sf"/>
</dbReference>
<keyword evidence="3" id="KW-1185">Reference proteome</keyword>
<dbReference type="SUPFAM" id="SSF88946">
    <property type="entry name" value="Sigma2 domain of RNA polymerase sigma factors"/>
    <property type="match status" value="1"/>
</dbReference>
<name>A0A5C8VAK8_9FLAO</name>
<gene>
    <name evidence="2" type="ORF">FVB32_06040</name>
</gene>
<dbReference type="GO" id="GO:0006352">
    <property type="term" value="P:DNA-templated transcription initiation"/>
    <property type="evidence" value="ECO:0007669"/>
    <property type="project" value="InterPro"/>
</dbReference>
<dbReference type="EMBL" id="VRUR01000001">
    <property type="protein sequence ID" value="TXN37848.1"/>
    <property type="molecule type" value="Genomic_DNA"/>
</dbReference>
<feature type="domain" description="RNA polymerase sigma factor 70 region 4 type 2" evidence="1">
    <location>
        <begin position="97"/>
        <end position="147"/>
    </location>
</feature>
<evidence type="ECO:0000313" key="2">
    <source>
        <dbReference type="EMBL" id="TXN37848.1"/>
    </source>
</evidence>
<dbReference type="Pfam" id="PF08281">
    <property type="entry name" value="Sigma70_r4_2"/>
    <property type="match status" value="1"/>
</dbReference>
<dbReference type="InterPro" id="IPR036388">
    <property type="entry name" value="WH-like_DNA-bd_sf"/>
</dbReference>
<dbReference type="Proteomes" id="UP000321456">
    <property type="component" value="Unassembled WGS sequence"/>
</dbReference>
<dbReference type="NCBIfam" id="TIGR02937">
    <property type="entry name" value="sigma70-ECF"/>
    <property type="match status" value="1"/>
</dbReference>
<dbReference type="SUPFAM" id="SSF54427">
    <property type="entry name" value="NTF2-like"/>
    <property type="match status" value="1"/>
</dbReference>
<dbReference type="CDD" id="cd06171">
    <property type="entry name" value="Sigma70_r4"/>
    <property type="match status" value="1"/>
</dbReference>
<dbReference type="PANTHER" id="PTHR30173">
    <property type="entry name" value="SIGMA 19 FACTOR"/>
    <property type="match status" value="1"/>
</dbReference>
<organism evidence="2 3">
    <name type="scientific">Flagellimonas hymeniacidonis</name>
    <dbReference type="NCBI Taxonomy" id="2603628"/>
    <lineage>
        <taxon>Bacteria</taxon>
        <taxon>Pseudomonadati</taxon>
        <taxon>Bacteroidota</taxon>
        <taxon>Flavobacteriia</taxon>
        <taxon>Flavobacteriales</taxon>
        <taxon>Flavobacteriaceae</taxon>
        <taxon>Flagellimonas</taxon>
    </lineage>
</organism>
<dbReference type="InterPro" id="IPR013324">
    <property type="entry name" value="RNA_pol_sigma_r3/r4-like"/>
</dbReference>